<gene>
    <name evidence="1" type="ORF">JHT90_10290</name>
</gene>
<keyword evidence="2" id="KW-1185">Reference proteome</keyword>
<accession>A0A974NE32</accession>
<name>A0A974NE32_9GAMM</name>
<dbReference type="RefSeq" id="WP_201090686.1">
    <property type="nucleotide sequence ID" value="NZ_CP067393.1"/>
</dbReference>
<dbReference type="Proteomes" id="UP000595278">
    <property type="component" value="Chromosome"/>
</dbReference>
<protein>
    <submittedName>
        <fullName evidence="1">Uncharacterized protein</fullName>
    </submittedName>
</protein>
<evidence type="ECO:0000313" key="2">
    <source>
        <dbReference type="Proteomes" id="UP000595278"/>
    </source>
</evidence>
<dbReference type="AlphaFoldDB" id="A0A974NE32"/>
<reference evidence="1 2" key="1">
    <citation type="submission" date="2021-01" db="EMBL/GenBank/DDBJ databases">
        <title>Entomomonas sp. F2A isolated from a house cricket (Acheta domesticus).</title>
        <authorList>
            <person name="Spergser J."/>
            <person name="Busse H.-J."/>
        </authorList>
    </citation>
    <scope>NUCLEOTIDE SEQUENCE [LARGE SCALE GENOMIC DNA]</scope>
    <source>
        <strain evidence="1 2">F2A</strain>
    </source>
</reference>
<proteinExistence type="predicted"/>
<organism evidence="1 2">
    <name type="scientific">Entomomonas asaccharolytica</name>
    <dbReference type="NCBI Taxonomy" id="2785331"/>
    <lineage>
        <taxon>Bacteria</taxon>
        <taxon>Pseudomonadati</taxon>
        <taxon>Pseudomonadota</taxon>
        <taxon>Gammaproteobacteria</taxon>
        <taxon>Pseudomonadales</taxon>
        <taxon>Pseudomonadaceae</taxon>
        <taxon>Entomomonas</taxon>
    </lineage>
</organism>
<sequence length="130" mass="15334">MITIEKENCSYTDLLTPDFFRYLADELEKVEKSSHKYKIDKIMKDCFQENMTTVELAYKLPRINSRKINSCLEEIGWVVNLRGYWIVTQKALENGYLYNKKKERMPLLTKKGAKFIVNLYLGDLLPLKLS</sequence>
<dbReference type="EMBL" id="CP067393">
    <property type="protein sequence ID" value="QQP84789.1"/>
    <property type="molecule type" value="Genomic_DNA"/>
</dbReference>
<evidence type="ECO:0000313" key="1">
    <source>
        <dbReference type="EMBL" id="QQP84789.1"/>
    </source>
</evidence>
<dbReference type="KEGG" id="eaz:JHT90_10290"/>